<dbReference type="PANTHER" id="PTHR43730">
    <property type="entry name" value="BETA-MANNOSIDASE"/>
    <property type="match status" value="1"/>
</dbReference>
<keyword evidence="7" id="KW-0964">Secreted</keyword>
<dbReference type="InterPro" id="IPR017853">
    <property type="entry name" value="GH"/>
</dbReference>
<dbReference type="InterPro" id="IPR008979">
    <property type="entry name" value="Galactose-bd-like_sf"/>
</dbReference>
<comment type="pathway">
    <text evidence="4">Glycan metabolism; N-glycan degradation.</text>
</comment>
<feature type="domain" description="Beta-mannosidase Ig-fold" evidence="18">
    <location>
        <begin position="768"/>
        <end position="842"/>
    </location>
</feature>
<keyword evidence="11" id="KW-0458">Lysosome</keyword>
<dbReference type="Gene3D" id="3.20.20.80">
    <property type="entry name" value="Glycosidases"/>
    <property type="match status" value="1"/>
</dbReference>
<dbReference type="InterPro" id="IPR054593">
    <property type="entry name" value="Beta-mannosidase-like_N2"/>
</dbReference>
<gene>
    <name evidence="21" type="ORF">CLV25_1124</name>
</gene>
<dbReference type="RefSeq" id="WP_131839825.1">
    <property type="nucleotide sequence ID" value="NZ_SLWB01000012.1"/>
</dbReference>
<evidence type="ECO:0000256" key="11">
    <source>
        <dbReference type="ARBA" id="ARBA00023228"/>
    </source>
</evidence>
<evidence type="ECO:0000256" key="7">
    <source>
        <dbReference type="ARBA" id="ARBA00022525"/>
    </source>
</evidence>
<organism evidence="21 22">
    <name type="scientific">Acetobacteroides hydrogenigenes</name>
    <dbReference type="NCBI Taxonomy" id="979970"/>
    <lineage>
        <taxon>Bacteria</taxon>
        <taxon>Pseudomonadati</taxon>
        <taxon>Bacteroidota</taxon>
        <taxon>Bacteroidia</taxon>
        <taxon>Bacteroidales</taxon>
        <taxon>Rikenellaceae</taxon>
        <taxon>Acetobacteroides</taxon>
    </lineage>
</organism>
<dbReference type="InterPro" id="IPR041447">
    <property type="entry name" value="Mannosidase_ig"/>
</dbReference>
<keyword evidence="10" id="KW-0325">Glycoprotein</keyword>
<dbReference type="OrthoDB" id="9801077at2"/>
<dbReference type="GO" id="GO:0006516">
    <property type="term" value="P:glycoprotein catabolic process"/>
    <property type="evidence" value="ECO:0007669"/>
    <property type="project" value="TreeGrafter"/>
</dbReference>
<dbReference type="SUPFAM" id="SSF51445">
    <property type="entry name" value="(Trans)glycosidases"/>
    <property type="match status" value="1"/>
</dbReference>
<evidence type="ECO:0000256" key="9">
    <source>
        <dbReference type="ARBA" id="ARBA00022801"/>
    </source>
</evidence>
<dbReference type="GO" id="GO:0005764">
    <property type="term" value="C:lysosome"/>
    <property type="evidence" value="ECO:0007669"/>
    <property type="project" value="UniProtKB-SubCell"/>
</dbReference>
<feature type="domain" description="Mannosidase Ig/CBM-like" evidence="19">
    <location>
        <begin position="682"/>
        <end position="752"/>
    </location>
</feature>
<comment type="caution">
    <text evidence="21">The sequence shown here is derived from an EMBL/GenBank/DDBJ whole genome shotgun (WGS) entry which is preliminary data.</text>
</comment>
<dbReference type="Gene3D" id="2.60.120.260">
    <property type="entry name" value="Galactose-binding domain-like"/>
    <property type="match status" value="1"/>
</dbReference>
<dbReference type="SUPFAM" id="SSF49303">
    <property type="entry name" value="beta-Galactosidase/glucuronidase domain"/>
    <property type="match status" value="3"/>
</dbReference>
<protein>
    <recommendedName>
        <fullName evidence="14">Beta-mannosidase B</fullName>
        <ecNumber evidence="6">3.2.1.25</ecNumber>
    </recommendedName>
    <alternativeName>
        <fullName evidence="15">Mannanase B</fullName>
    </alternativeName>
</protein>
<dbReference type="AlphaFoldDB" id="A0A4R2EA83"/>
<evidence type="ECO:0000313" key="21">
    <source>
        <dbReference type="EMBL" id="TCN64677.1"/>
    </source>
</evidence>
<dbReference type="Pfam" id="PF17753">
    <property type="entry name" value="Ig_mannosidase"/>
    <property type="match status" value="1"/>
</dbReference>
<feature type="domain" description="Beta-mannosidase-like galactose-binding" evidence="20">
    <location>
        <begin position="37"/>
        <end position="208"/>
    </location>
</feature>
<feature type="chain" id="PRO_5020713947" description="Beta-mannosidase B" evidence="16">
    <location>
        <begin position="22"/>
        <end position="846"/>
    </location>
</feature>
<dbReference type="Proteomes" id="UP000294830">
    <property type="component" value="Unassembled WGS sequence"/>
</dbReference>
<keyword evidence="22" id="KW-1185">Reference proteome</keyword>
<evidence type="ECO:0000256" key="1">
    <source>
        <dbReference type="ARBA" id="ARBA00000829"/>
    </source>
</evidence>
<dbReference type="Pfam" id="PF22666">
    <property type="entry name" value="Glyco_hydro_2_N2"/>
    <property type="match status" value="1"/>
</dbReference>
<sequence length="846" mass="96447">MKKLLYSALLLVVQQLPMAQASPTGNLLVTKKISTGWQLRQVGKDQWYPATVPGTVNTDLLKNKLINDPFYGDEETKQQWIGDEAWEYRTTFTVDAATLNRESVELVFNGLDTYADVTLNGKAILQANNMFRTWRVDVKPLLKAGKNELVILFKSAYKEGLKELKQFPIQLVNDNDRGEFKTSVFTRKAQHHYGWDWGARFLTAGIWRPVELQAWDKVRIDNIQYKQKSQSSALAALDVVFNLTSTTTQKVKLSVAGVKGKVYATKEVSLQKGENSITIPIAISNPKLWWPNGLGDAYLYKLTAGVKAADSKSVSNTQSIGIRTVEVVQQPDAKGKSFMFKVNGVPVFMKGANYIPSDHFLPRVDSMHYAKLIKQAKNANMNMLRIWGGGVYENDLFYNECDRQGILVWQDFMFACSFYPWNESYLNNITEEFRQNVIRLRNHPSIAMWCGNNEVREAWYHWGYQKVYKWSAADSAAIWHGYLKIFEETIPNVLKAEDNSRYYWPSSPYYGWGSPKSLTEGDSHYWGVWWGMEPFETYEKKVPRFASEYGFQAVPSAKTLEEFIPRSEWSTSSPIFKVHQKNARGFETIDTYLKRDLPEPKSFDDYIYLSQVLQGDGITLAIEAHRRSMPYCMGSLYWQLNDCWPVVSWSSIDYRLRPKALQYMAKHAFAPQLVSFADNGDDLSIYLVNDHTKAQKGTLSCRLYNLSGKELWSNGRSATVDASASAKVLTLAKSKLLSYGDSTSLVLVTRFNGVEAAHYLAKTKWLKLEKPDFSITLGADRQGQFLTVTARNVVKNLFIDSKYDLELSQNFFDVMPGASVKVRIGCKNKITLKDIATKSMYDCMTR</sequence>
<evidence type="ECO:0000259" key="18">
    <source>
        <dbReference type="Pfam" id="PF17753"/>
    </source>
</evidence>
<feature type="domain" description="Glycoside hydrolase family 2 immunoglobulin-like beta-sandwich" evidence="17">
    <location>
        <begin position="218"/>
        <end position="323"/>
    </location>
</feature>
<evidence type="ECO:0000256" key="8">
    <source>
        <dbReference type="ARBA" id="ARBA00022729"/>
    </source>
</evidence>
<evidence type="ECO:0000259" key="17">
    <source>
        <dbReference type="Pfam" id="PF00703"/>
    </source>
</evidence>
<dbReference type="Pfam" id="PF17786">
    <property type="entry name" value="Mannosidase_ig"/>
    <property type="match status" value="1"/>
</dbReference>
<dbReference type="GO" id="GO:0004567">
    <property type="term" value="F:beta-mannosidase activity"/>
    <property type="evidence" value="ECO:0007669"/>
    <property type="project" value="UniProtKB-EC"/>
</dbReference>
<evidence type="ECO:0000256" key="16">
    <source>
        <dbReference type="SAM" id="SignalP"/>
    </source>
</evidence>
<dbReference type="InterPro" id="IPR041625">
    <property type="entry name" value="Beta-mannosidase_Ig"/>
</dbReference>
<dbReference type="InterPro" id="IPR036156">
    <property type="entry name" value="Beta-gal/glucu_dom_sf"/>
</dbReference>
<dbReference type="GO" id="GO:0005975">
    <property type="term" value="P:carbohydrate metabolic process"/>
    <property type="evidence" value="ECO:0007669"/>
    <property type="project" value="InterPro"/>
</dbReference>
<dbReference type="InterPro" id="IPR013783">
    <property type="entry name" value="Ig-like_fold"/>
</dbReference>
<dbReference type="FunFam" id="2.60.120.260:FF:000060">
    <property type="entry name" value="Probable beta-mannosidase"/>
    <property type="match status" value="1"/>
</dbReference>
<dbReference type="GO" id="GO:0005576">
    <property type="term" value="C:extracellular region"/>
    <property type="evidence" value="ECO:0007669"/>
    <property type="project" value="UniProtKB-SubCell"/>
</dbReference>
<dbReference type="InterPro" id="IPR006102">
    <property type="entry name" value="Ig-like_GH2"/>
</dbReference>
<comment type="catalytic activity">
    <reaction evidence="1">
        <text>Hydrolysis of terminal, non-reducing beta-D-mannose residues in beta-D-mannosides.</text>
        <dbReference type="EC" id="3.2.1.25"/>
    </reaction>
</comment>
<dbReference type="SUPFAM" id="SSF49785">
    <property type="entry name" value="Galactose-binding domain-like"/>
    <property type="match status" value="1"/>
</dbReference>
<evidence type="ECO:0000259" key="20">
    <source>
        <dbReference type="Pfam" id="PF22666"/>
    </source>
</evidence>
<evidence type="ECO:0000256" key="15">
    <source>
        <dbReference type="ARBA" id="ARBA00041614"/>
    </source>
</evidence>
<dbReference type="EC" id="3.2.1.25" evidence="6"/>
<name>A0A4R2EA83_9BACT</name>
<dbReference type="FunFam" id="3.20.20.80:FF:000050">
    <property type="entry name" value="Beta-mannosidase B"/>
    <property type="match status" value="1"/>
</dbReference>
<accession>A0A4R2EA83</accession>
<evidence type="ECO:0000256" key="6">
    <source>
        <dbReference type="ARBA" id="ARBA00012754"/>
    </source>
</evidence>
<evidence type="ECO:0000259" key="19">
    <source>
        <dbReference type="Pfam" id="PF17786"/>
    </source>
</evidence>
<evidence type="ECO:0000313" key="22">
    <source>
        <dbReference type="Proteomes" id="UP000294830"/>
    </source>
</evidence>
<evidence type="ECO:0000256" key="14">
    <source>
        <dbReference type="ARBA" id="ARBA00041069"/>
    </source>
</evidence>
<feature type="signal peptide" evidence="16">
    <location>
        <begin position="1"/>
        <end position="21"/>
    </location>
</feature>
<dbReference type="Pfam" id="PF00703">
    <property type="entry name" value="Glyco_hydro_2"/>
    <property type="match status" value="1"/>
</dbReference>
<evidence type="ECO:0000256" key="10">
    <source>
        <dbReference type="ARBA" id="ARBA00023180"/>
    </source>
</evidence>
<comment type="subcellular location">
    <subcellularLocation>
        <location evidence="2">Lysosome</location>
    </subcellularLocation>
    <subcellularLocation>
        <location evidence="3">Secreted</location>
    </subcellularLocation>
</comment>
<keyword evidence="12" id="KW-0326">Glycosidase</keyword>
<evidence type="ECO:0000256" key="3">
    <source>
        <dbReference type="ARBA" id="ARBA00004613"/>
    </source>
</evidence>
<reference evidence="21 22" key="1">
    <citation type="submission" date="2019-03" db="EMBL/GenBank/DDBJ databases">
        <title>Genomic Encyclopedia of Archaeal and Bacterial Type Strains, Phase II (KMG-II): from individual species to whole genera.</title>
        <authorList>
            <person name="Goeker M."/>
        </authorList>
    </citation>
    <scope>NUCLEOTIDE SEQUENCE [LARGE SCALE GENOMIC DNA]</scope>
    <source>
        <strain evidence="21 22">RL-C</strain>
    </source>
</reference>
<comment type="similarity">
    <text evidence="13">Belongs to the glycosyl hydrolase 2 family. Beta-mannosidase B subfamily.</text>
</comment>
<dbReference type="EMBL" id="SLWB01000012">
    <property type="protein sequence ID" value="TCN64677.1"/>
    <property type="molecule type" value="Genomic_DNA"/>
</dbReference>
<evidence type="ECO:0000256" key="12">
    <source>
        <dbReference type="ARBA" id="ARBA00023295"/>
    </source>
</evidence>
<dbReference type="PANTHER" id="PTHR43730:SF1">
    <property type="entry name" value="BETA-MANNOSIDASE"/>
    <property type="match status" value="1"/>
</dbReference>
<dbReference type="Gene3D" id="2.60.40.10">
    <property type="entry name" value="Immunoglobulins"/>
    <property type="match status" value="3"/>
</dbReference>
<keyword evidence="8 16" id="KW-0732">Signal</keyword>
<evidence type="ECO:0000256" key="4">
    <source>
        <dbReference type="ARBA" id="ARBA00004740"/>
    </source>
</evidence>
<proteinExistence type="inferred from homology"/>
<dbReference type="InterPro" id="IPR050887">
    <property type="entry name" value="Beta-mannosidase_GH2"/>
</dbReference>
<evidence type="ECO:0000256" key="2">
    <source>
        <dbReference type="ARBA" id="ARBA00004371"/>
    </source>
</evidence>
<comment type="subunit">
    <text evidence="5">Homodimer.</text>
</comment>
<evidence type="ECO:0000256" key="5">
    <source>
        <dbReference type="ARBA" id="ARBA00011738"/>
    </source>
</evidence>
<evidence type="ECO:0000256" key="13">
    <source>
        <dbReference type="ARBA" id="ARBA00038429"/>
    </source>
</evidence>
<keyword evidence="9" id="KW-0378">Hydrolase</keyword>